<evidence type="ECO:0000256" key="2">
    <source>
        <dbReference type="ARBA" id="ARBA00022741"/>
    </source>
</evidence>
<dbReference type="Gene3D" id="3.40.50.300">
    <property type="entry name" value="P-loop containing nucleotide triphosphate hydrolases"/>
    <property type="match status" value="1"/>
</dbReference>
<dbReference type="PANTHER" id="PTHR42781:SF4">
    <property type="entry name" value="SPERMIDINE_PUTRESCINE IMPORT ATP-BINDING PROTEIN POTA"/>
    <property type="match status" value="1"/>
</dbReference>
<keyword evidence="6" id="KW-1185">Reference proteome</keyword>
<evidence type="ECO:0000313" key="5">
    <source>
        <dbReference type="EMBL" id="MFD1187412.1"/>
    </source>
</evidence>
<dbReference type="RefSeq" id="WP_377528864.1">
    <property type="nucleotide sequence ID" value="NZ_JBHTLD010000139.1"/>
</dbReference>
<dbReference type="InterPro" id="IPR027417">
    <property type="entry name" value="P-loop_NTPase"/>
</dbReference>
<evidence type="ECO:0000256" key="1">
    <source>
        <dbReference type="ARBA" id="ARBA00022448"/>
    </source>
</evidence>
<gene>
    <name evidence="5" type="ORF">ACFQ2O_14435</name>
</gene>
<dbReference type="PROSITE" id="PS50893">
    <property type="entry name" value="ABC_TRANSPORTER_2"/>
    <property type="match status" value="1"/>
</dbReference>
<dbReference type="EMBL" id="JBHTLD010000139">
    <property type="protein sequence ID" value="MFD1187412.1"/>
    <property type="molecule type" value="Genomic_DNA"/>
</dbReference>
<dbReference type="PANTHER" id="PTHR42781">
    <property type="entry name" value="SPERMIDINE/PUTRESCINE IMPORT ATP-BINDING PROTEIN POTA"/>
    <property type="match status" value="1"/>
</dbReference>
<keyword evidence="2" id="KW-0547">Nucleotide-binding</keyword>
<dbReference type="InterPro" id="IPR003593">
    <property type="entry name" value="AAA+_ATPase"/>
</dbReference>
<sequence length="350" mass="37872">MRNSSCSSGQPKPAPAIIAPTGSSFLDVSGISIETERGVVLHNISFKQQEFQNIAIAGETGSGKSTLLKVIAGLAQPDTGHVFFEGELVEGPAEKLVPGHAGIAYLSQHFELPKSLRVEQVLKYANTLDADEAETLHEVCRISHLLKRRTDQLSGGEKQRVAVARLLSTSPKLFLLDEPFSNLDPVHKNILKSVIQDIGEKLQITCIMVSHDPLDSLPWADAILVIKDGSLLQQGAPEQIYRQPVNEYAAALFGKYNLISTALAAKLTGAPVKAAEGKQALIRPESLKIAAATKIKPNAGRVQKVSFHGSYYQIEIMFPEGTLMVTAGRSEVKAGDMLSVLLSPDEVWYV</sequence>
<evidence type="ECO:0000313" key="6">
    <source>
        <dbReference type="Proteomes" id="UP001597094"/>
    </source>
</evidence>
<dbReference type="Proteomes" id="UP001597094">
    <property type="component" value="Unassembled WGS sequence"/>
</dbReference>
<reference evidence="6" key="1">
    <citation type="journal article" date="2019" name="Int. J. Syst. Evol. Microbiol.">
        <title>The Global Catalogue of Microorganisms (GCM) 10K type strain sequencing project: providing services to taxonomists for standard genome sequencing and annotation.</title>
        <authorList>
            <consortium name="The Broad Institute Genomics Platform"/>
            <consortium name="The Broad Institute Genome Sequencing Center for Infectious Disease"/>
            <person name="Wu L."/>
            <person name="Ma J."/>
        </authorList>
    </citation>
    <scope>NUCLEOTIDE SEQUENCE [LARGE SCALE GENOMIC DNA]</scope>
    <source>
        <strain evidence="6">JCM 31319</strain>
    </source>
</reference>
<dbReference type="InterPro" id="IPR013611">
    <property type="entry name" value="Transp-assoc_OB_typ2"/>
</dbReference>
<name>A0ABW3SSJ9_9BACT</name>
<evidence type="ECO:0000259" key="4">
    <source>
        <dbReference type="PROSITE" id="PS50893"/>
    </source>
</evidence>
<comment type="caution">
    <text evidence="5">The sequence shown here is derived from an EMBL/GenBank/DDBJ whole genome shotgun (WGS) entry which is preliminary data.</text>
</comment>
<dbReference type="InterPro" id="IPR003439">
    <property type="entry name" value="ABC_transporter-like_ATP-bd"/>
</dbReference>
<dbReference type="SMART" id="SM00382">
    <property type="entry name" value="AAA"/>
    <property type="match status" value="1"/>
</dbReference>
<keyword evidence="1" id="KW-0813">Transport</keyword>
<evidence type="ECO:0000256" key="3">
    <source>
        <dbReference type="ARBA" id="ARBA00022840"/>
    </source>
</evidence>
<dbReference type="Pfam" id="PF00005">
    <property type="entry name" value="ABC_tran"/>
    <property type="match status" value="1"/>
</dbReference>
<dbReference type="PROSITE" id="PS00211">
    <property type="entry name" value="ABC_TRANSPORTER_1"/>
    <property type="match status" value="1"/>
</dbReference>
<proteinExistence type="predicted"/>
<dbReference type="InterPro" id="IPR050093">
    <property type="entry name" value="ABC_SmlMolc_Importer"/>
</dbReference>
<protein>
    <submittedName>
        <fullName evidence="5">ABC transporter ATP-binding protein</fullName>
    </submittedName>
</protein>
<dbReference type="SUPFAM" id="SSF52540">
    <property type="entry name" value="P-loop containing nucleoside triphosphate hydrolases"/>
    <property type="match status" value="1"/>
</dbReference>
<dbReference type="GO" id="GO:0005524">
    <property type="term" value="F:ATP binding"/>
    <property type="evidence" value="ECO:0007669"/>
    <property type="project" value="UniProtKB-KW"/>
</dbReference>
<dbReference type="Pfam" id="PF08402">
    <property type="entry name" value="TOBE_2"/>
    <property type="match status" value="1"/>
</dbReference>
<organism evidence="5 6">
    <name type="scientific">Pontibacter rugosus</name>
    <dbReference type="NCBI Taxonomy" id="1745966"/>
    <lineage>
        <taxon>Bacteria</taxon>
        <taxon>Pseudomonadati</taxon>
        <taxon>Bacteroidota</taxon>
        <taxon>Cytophagia</taxon>
        <taxon>Cytophagales</taxon>
        <taxon>Hymenobacteraceae</taxon>
        <taxon>Pontibacter</taxon>
    </lineage>
</organism>
<accession>A0ABW3SSJ9</accession>
<feature type="domain" description="ABC transporter" evidence="4">
    <location>
        <begin position="26"/>
        <end position="253"/>
    </location>
</feature>
<dbReference type="InterPro" id="IPR017871">
    <property type="entry name" value="ABC_transporter-like_CS"/>
</dbReference>
<keyword evidence="3 5" id="KW-0067">ATP-binding</keyword>